<dbReference type="InterPro" id="IPR000340">
    <property type="entry name" value="Dual-sp_phosphatase_cat-dom"/>
</dbReference>
<accession>A0A7Y9LP29</accession>
<reference evidence="3 4" key="1">
    <citation type="submission" date="2020-07" db="EMBL/GenBank/DDBJ databases">
        <title>Genomic Encyclopedia of Type Strains, Phase IV (KMG-V): Genome sequencing to study the core and pangenomes of soil and plant-associated prokaryotes.</title>
        <authorList>
            <person name="Whitman W."/>
        </authorList>
    </citation>
    <scope>NUCLEOTIDE SEQUENCE [LARGE SCALE GENOMIC DNA]</scope>
    <source>
        <strain evidence="3 4">SAS40</strain>
    </source>
</reference>
<evidence type="ECO:0000256" key="1">
    <source>
        <dbReference type="SAM" id="MobiDB-lite"/>
    </source>
</evidence>
<evidence type="ECO:0000313" key="4">
    <source>
        <dbReference type="Proteomes" id="UP000542125"/>
    </source>
</evidence>
<evidence type="ECO:0000313" key="3">
    <source>
        <dbReference type="EMBL" id="NYE83940.1"/>
    </source>
</evidence>
<sequence length="140" mass="14411">MFAGLIDMTAEIGADPAGRAYATFPVMDLTVPSVLACQAAADAIEQMRQRGLVLVACALGYSRSATAVAAWLLSTGRATSVDDAIAQLQRARPQIVLTAAHRAVLDAVKDAGLHTSAPSAAPFCSPPLPPPLPPETPHAV</sequence>
<dbReference type="Pfam" id="PF00782">
    <property type="entry name" value="DSPc"/>
    <property type="match status" value="1"/>
</dbReference>
<keyword evidence="4" id="KW-1185">Reference proteome</keyword>
<feature type="domain" description="Tyrosine specific protein phosphatases" evidence="2">
    <location>
        <begin position="38"/>
        <end position="103"/>
    </location>
</feature>
<evidence type="ECO:0000259" key="2">
    <source>
        <dbReference type="PROSITE" id="PS50056"/>
    </source>
</evidence>
<feature type="compositionally biased region" description="Pro residues" evidence="1">
    <location>
        <begin position="124"/>
        <end position="140"/>
    </location>
</feature>
<proteinExistence type="predicted"/>
<name>A0A7Y9LP29_9BURK</name>
<gene>
    <name evidence="3" type="ORF">FHW18_003211</name>
</gene>
<dbReference type="AlphaFoldDB" id="A0A7Y9LP29"/>
<dbReference type="PANTHER" id="PTHR47216:SF4">
    <property type="entry name" value="OS01G0859400 PROTEIN"/>
    <property type="match status" value="1"/>
</dbReference>
<dbReference type="SUPFAM" id="SSF52799">
    <property type="entry name" value="(Phosphotyrosine protein) phosphatases II"/>
    <property type="match status" value="1"/>
</dbReference>
<organism evidence="3 4">
    <name type="scientific">Pigmentiphaga litoralis</name>
    <dbReference type="NCBI Taxonomy" id="516702"/>
    <lineage>
        <taxon>Bacteria</taxon>
        <taxon>Pseudomonadati</taxon>
        <taxon>Pseudomonadota</taxon>
        <taxon>Betaproteobacteria</taxon>
        <taxon>Burkholderiales</taxon>
        <taxon>Alcaligenaceae</taxon>
        <taxon>Pigmentiphaga</taxon>
    </lineage>
</organism>
<dbReference type="InterPro" id="IPR000387">
    <property type="entry name" value="Tyr_Pase_dom"/>
</dbReference>
<dbReference type="Proteomes" id="UP000542125">
    <property type="component" value="Unassembled WGS sequence"/>
</dbReference>
<protein>
    <submittedName>
        <fullName evidence="3">Protein-tyrosine phosphatase</fullName>
    </submittedName>
</protein>
<dbReference type="PROSITE" id="PS50056">
    <property type="entry name" value="TYR_PHOSPHATASE_2"/>
    <property type="match status" value="1"/>
</dbReference>
<dbReference type="PANTHER" id="PTHR47216">
    <property type="match status" value="1"/>
</dbReference>
<dbReference type="EMBL" id="JACBYR010000001">
    <property type="protein sequence ID" value="NYE83940.1"/>
    <property type="molecule type" value="Genomic_DNA"/>
</dbReference>
<dbReference type="Gene3D" id="3.90.190.10">
    <property type="entry name" value="Protein tyrosine phosphatase superfamily"/>
    <property type="match status" value="1"/>
</dbReference>
<feature type="region of interest" description="Disordered" evidence="1">
    <location>
        <begin position="119"/>
        <end position="140"/>
    </location>
</feature>
<comment type="caution">
    <text evidence="3">The sequence shown here is derived from an EMBL/GenBank/DDBJ whole genome shotgun (WGS) entry which is preliminary data.</text>
</comment>
<dbReference type="InterPro" id="IPR029021">
    <property type="entry name" value="Prot-tyrosine_phosphatase-like"/>
</dbReference>